<proteinExistence type="predicted"/>
<evidence type="ECO:0000313" key="2">
    <source>
        <dbReference type="WBParaSite" id="ES5_v2.g15319.t1"/>
    </source>
</evidence>
<protein>
    <submittedName>
        <fullName evidence="2">Metalloendopeptidase</fullName>
    </submittedName>
</protein>
<dbReference type="Proteomes" id="UP000887579">
    <property type="component" value="Unplaced"/>
</dbReference>
<evidence type="ECO:0000313" key="1">
    <source>
        <dbReference type="Proteomes" id="UP000887579"/>
    </source>
</evidence>
<dbReference type="WBParaSite" id="ES5_v2.g15319.t1">
    <property type="protein sequence ID" value="ES5_v2.g15319.t1"/>
    <property type="gene ID" value="ES5_v2.g15319"/>
</dbReference>
<sequence length="297" mass="32579">MVHDASSNSRQKRQAAVGSFQKWDKTKPINYKFDPNLNTTYAEIFRVGAKFWNDNTCLNIVESGVTPGVTPYIRVFSGTGCYSKLGYIGPATASQDLSLGTNCNHFGVTTHELAHALGFWHEQSRFDRDSFVTVDYSNMETFYLNAWQKESTTTNDNYNLPYDWGSGMHYGASKATGEPIFAIASDPIYQSTMGSYSGPSFKDLYGMNIHYGCMCTSGATCQNGGFPHPRNCNTCICPSGWGGTTCDQLQSPENGAADIGAILSAQNYFQNLTAKTGVAGAILDRAQTVHWHITVCF</sequence>
<organism evidence="1 2">
    <name type="scientific">Panagrolaimus sp. ES5</name>
    <dbReference type="NCBI Taxonomy" id="591445"/>
    <lineage>
        <taxon>Eukaryota</taxon>
        <taxon>Metazoa</taxon>
        <taxon>Ecdysozoa</taxon>
        <taxon>Nematoda</taxon>
        <taxon>Chromadorea</taxon>
        <taxon>Rhabditida</taxon>
        <taxon>Tylenchina</taxon>
        <taxon>Panagrolaimomorpha</taxon>
        <taxon>Panagrolaimoidea</taxon>
        <taxon>Panagrolaimidae</taxon>
        <taxon>Panagrolaimus</taxon>
    </lineage>
</organism>
<accession>A0AC34FD61</accession>
<reference evidence="2" key="1">
    <citation type="submission" date="2022-11" db="UniProtKB">
        <authorList>
            <consortium name="WormBaseParasite"/>
        </authorList>
    </citation>
    <scope>IDENTIFICATION</scope>
</reference>
<name>A0AC34FD61_9BILA</name>